<keyword evidence="3 6" id="KW-0812">Transmembrane</keyword>
<evidence type="ECO:0000256" key="5">
    <source>
        <dbReference type="ARBA" id="ARBA00023136"/>
    </source>
</evidence>
<dbReference type="GO" id="GO:0030420">
    <property type="term" value="P:establishment of competence for transformation"/>
    <property type="evidence" value="ECO:0007669"/>
    <property type="project" value="InterPro"/>
</dbReference>
<dbReference type="GO" id="GO:0005886">
    <property type="term" value="C:plasma membrane"/>
    <property type="evidence" value="ECO:0007669"/>
    <property type="project" value="UniProtKB-SubCell"/>
</dbReference>
<dbReference type="CDD" id="cd07731">
    <property type="entry name" value="ComA-like_MBL-fold"/>
    <property type="match status" value="1"/>
</dbReference>
<dbReference type="Gene3D" id="3.60.15.10">
    <property type="entry name" value="Ribonuclease Z/Hydroxyacylglutathione hydrolase-like"/>
    <property type="match status" value="1"/>
</dbReference>
<dbReference type="EMBL" id="JAPTGG010000002">
    <property type="protein sequence ID" value="MCZ0864325.1"/>
    <property type="molecule type" value="Genomic_DNA"/>
</dbReference>
<evidence type="ECO:0000313" key="9">
    <source>
        <dbReference type="Proteomes" id="UP001069090"/>
    </source>
</evidence>
<name>A0A9J6RK09_9GAMM</name>
<dbReference type="PANTHER" id="PTHR30619:SF1">
    <property type="entry name" value="RECOMBINATION PROTEIN 2"/>
    <property type="match status" value="1"/>
</dbReference>
<dbReference type="Pfam" id="PF03772">
    <property type="entry name" value="Competence"/>
    <property type="match status" value="1"/>
</dbReference>
<dbReference type="Pfam" id="PF00753">
    <property type="entry name" value="Lactamase_B"/>
    <property type="match status" value="1"/>
</dbReference>
<dbReference type="InterPro" id="IPR035681">
    <property type="entry name" value="ComA-like_MBL"/>
</dbReference>
<evidence type="ECO:0000256" key="2">
    <source>
        <dbReference type="ARBA" id="ARBA00022475"/>
    </source>
</evidence>
<dbReference type="InterPro" id="IPR001279">
    <property type="entry name" value="Metallo-B-lactamas"/>
</dbReference>
<keyword evidence="4 6" id="KW-1133">Transmembrane helix</keyword>
<protein>
    <submittedName>
        <fullName evidence="8">DNA internalization-related competence protein ComEC/Rec2</fullName>
    </submittedName>
</protein>
<dbReference type="InterPro" id="IPR004797">
    <property type="entry name" value="Competence_ComEC/Rec2"/>
</dbReference>
<feature type="transmembrane region" description="Helical" evidence="6">
    <location>
        <begin position="49"/>
        <end position="67"/>
    </location>
</feature>
<reference evidence="8 9" key="1">
    <citation type="submission" date="2022-12" db="EMBL/GenBank/DDBJ databases">
        <title>Dasania phycosphaerae sp. nov., isolated from particulate material of the south coast of Korea.</title>
        <authorList>
            <person name="Jiang Y."/>
        </authorList>
    </citation>
    <scope>NUCLEOTIDE SEQUENCE [LARGE SCALE GENOMIC DNA]</scope>
    <source>
        <strain evidence="8 9">GY-19</strain>
    </source>
</reference>
<evidence type="ECO:0000313" key="8">
    <source>
        <dbReference type="EMBL" id="MCZ0864325.1"/>
    </source>
</evidence>
<feature type="transmembrane region" description="Helical" evidence="6">
    <location>
        <begin position="471"/>
        <end position="489"/>
    </location>
</feature>
<feature type="transmembrane region" description="Helical" evidence="6">
    <location>
        <begin position="348"/>
        <end position="367"/>
    </location>
</feature>
<feature type="transmembrane region" description="Helical" evidence="6">
    <location>
        <begin position="442"/>
        <end position="465"/>
    </location>
</feature>
<accession>A0A9J6RK09</accession>
<keyword evidence="2" id="KW-1003">Cell membrane</keyword>
<organism evidence="8 9">
    <name type="scientific">Dasania phycosphaerae</name>
    <dbReference type="NCBI Taxonomy" id="2950436"/>
    <lineage>
        <taxon>Bacteria</taxon>
        <taxon>Pseudomonadati</taxon>
        <taxon>Pseudomonadota</taxon>
        <taxon>Gammaproteobacteria</taxon>
        <taxon>Cellvibrionales</taxon>
        <taxon>Spongiibacteraceae</taxon>
        <taxon>Dasania</taxon>
    </lineage>
</organism>
<feature type="domain" description="Metallo-beta-lactamase" evidence="7">
    <location>
        <begin position="528"/>
        <end position="687"/>
    </location>
</feature>
<dbReference type="Proteomes" id="UP001069090">
    <property type="component" value="Unassembled WGS sequence"/>
</dbReference>
<dbReference type="RefSeq" id="WP_258330477.1">
    <property type="nucleotide sequence ID" value="NZ_JAPTGG010000002.1"/>
</dbReference>
<feature type="transmembrane region" description="Helical" evidence="6">
    <location>
        <begin position="379"/>
        <end position="398"/>
    </location>
</feature>
<evidence type="ECO:0000256" key="1">
    <source>
        <dbReference type="ARBA" id="ARBA00004651"/>
    </source>
</evidence>
<keyword evidence="5 6" id="KW-0472">Membrane</keyword>
<dbReference type="PANTHER" id="PTHR30619">
    <property type="entry name" value="DNA INTERNALIZATION/COMPETENCE PROTEIN COMEC/REC2"/>
    <property type="match status" value="1"/>
</dbReference>
<evidence type="ECO:0000256" key="3">
    <source>
        <dbReference type="ARBA" id="ARBA00022692"/>
    </source>
</evidence>
<evidence type="ECO:0000259" key="7">
    <source>
        <dbReference type="SMART" id="SM00849"/>
    </source>
</evidence>
<feature type="transmembrane region" description="Helical" evidence="6">
    <location>
        <begin position="404"/>
        <end position="430"/>
    </location>
</feature>
<comment type="subcellular location">
    <subcellularLocation>
        <location evidence="1">Cell membrane</location>
        <topology evidence="1">Multi-pass membrane protein</topology>
    </subcellularLocation>
</comment>
<feature type="transmembrane region" description="Helical" evidence="6">
    <location>
        <begin position="300"/>
        <end position="318"/>
    </location>
</feature>
<dbReference type="InterPro" id="IPR052159">
    <property type="entry name" value="Competence_DNA_uptake"/>
</dbReference>
<dbReference type="AlphaFoldDB" id="A0A9J6RK09"/>
<feature type="transmembrane region" description="Helical" evidence="6">
    <location>
        <begin position="243"/>
        <end position="264"/>
    </location>
</feature>
<evidence type="ECO:0000256" key="4">
    <source>
        <dbReference type="ARBA" id="ARBA00022989"/>
    </source>
</evidence>
<gene>
    <name evidence="8" type="ORF">O0V09_03890</name>
</gene>
<dbReference type="SUPFAM" id="SSF56281">
    <property type="entry name" value="Metallo-hydrolase/oxidoreductase"/>
    <property type="match status" value="1"/>
</dbReference>
<dbReference type="Pfam" id="PF13567">
    <property type="entry name" value="DUF4131"/>
    <property type="match status" value="1"/>
</dbReference>
<dbReference type="NCBIfam" id="TIGR00361">
    <property type="entry name" value="ComEC_Rec2"/>
    <property type="match status" value="1"/>
</dbReference>
<sequence>MQSRMVALSLGIALAAGLPYLLSPYLLLIAGVALLLLCLRLRHQSYQPYLILLLLLLLGLAYGNHYGQRLLAQRLAPNLEDQTLALSGVVVGLPKHSMKYGQNLQRFELQLQNSQTAVGVELALQKVQLYWYNGPTLIPGQHWQLSVSLRPPRGLSNPAGFDYQAWLLQQGIDGQGKVVTSAHNQLLGQRYNSIDYWRWRAAKFLDLQLQGLSHASLIKALLLADKRGVSSEQWQLLSTTGTIHLWVISGLHIGILAVLGFYLGRLLALLLQPQHVIAYACVTACIFAGAYAAAAGFSLPTQRAVIMVWVFMLSLLFCRHLSLWYRYNLALLLCLLLDPLAVISPSFYLSFMAVAAILLCCSLRYTAQPGQLKFWQQPWLRAQWAVFVGLTPVLLLLFQQAPLVAVLVNVIAIPVFSLLLVPGLMLAALLSLLDQGLISQALWLAANTMLAQFMAALELLVAHAPVLYGGVHNWLGALLLLSASLLLLLPRAIPGRWLACLLCIPLWYYPSPTKTAHQLQALVFDVGQGLAVLLSSNDKHVLFDTGAAWQGGSMANSVILPYLRSQGIDSLDVLVVSHGDNDHAGGAAQLLQQLEVKQVYWGEQQPNYYGAQHCQQQRWQWYGVDFQFLAADKSKNSSGNNASCVLKVSNAYHTILLTGDIERAREQQLVADYQQQLQADILLAPHHGSVSSSSWPFIKRVQPRVVIYSTGYKNRFNHPNNKVVQRYQQLNARSFNTAEQGALILDATATEFTIQSQRANKAYYWQ</sequence>
<dbReference type="InterPro" id="IPR004477">
    <property type="entry name" value="ComEC_N"/>
</dbReference>
<proteinExistence type="predicted"/>
<dbReference type="InterPro" id="IPR025405">
    <property type="entry name" value="DUF4131"/>
</dbReference>
<feature type="transmembrane region" description="Helical" evidence="6">
    <location>
        <begin position="276"/>
        <end position="294"/>
    </location>
</feature>
<dbReference type="NCBIfam" id="TIGR00360">
    <property type="entry name" value="ComEC_N-term"/>
    <property type="match status" value="1"/>
</dbReference>
<evidence type="ECO:0000256" key="6">
    <source>
        <dbReference type="SAM" id="Phobius"/>
    </source>
</evidence>
<dbReference type="InterPro" id="IPR036866">
    <property type="entry name" value="RibonucZ/Hydroxyglut_hydro"/>
</dbReference>
<comment type="caution">
    <text evidence="8">The sequence shown here is derived from an EMBL/GenBank/DDBJ whole genome shotgun (WGS) entry which is preliminary data.</text>
</comment>
<keyword evidence="9" id="KW-1185">Reference proteome</keyword>
<dbReference type="SMART" id="SM00849">
    <property type="entry name" value="Lactamase_B"/>
    <property type="match status" value="1"/>
</dbReference>